<gene>
    <name evidence="2" type="ORF">SAMN05660648_02903</name>
</gene>
<dbReference type="AlphaFoldDB" id="A0A1H4AJ03"/>
<evidence type="ECO:0000313" key="2">
    <source>
        <dbReference type="EMBL" id="SEA35624.1"/>
    </source>
</evidence>
<protein>
    <submittedName>
        <fullName evidence="2">Uncharacterized protein</fullName>
    </submittedName>
</protein>
<accession>A0A1H4AJ03</accession>
<dbReference type="Proteomes" id="UP000183469">
    <property type="component" value="Unassembled WGS sequence"/>
</dbReference>
<dbReference type="EMBL" id="FNQG01000019">
    <property type="protein sequence ID" value="SEA35624.1"/>
    <property type="molecule type" value="Genomic_DNA"/>
</dbReference>
<organism evidence="2 3">
    <name type="scientific">Selenomonas ruminantium</name>
    <dbReference type="NCBI Taxonomy" id="971"/>
    <lineage>
        <taxon>Bacteria</taxon>
        <taxon>Bacillati</taxon>
        <taxon>Bacillota</taxon>
        <taxon>Negativicutes</taxon>
        <taxon>Selenomonadales</taxon>
        <taxon>Selenomonadaceae</taxon>
        <taxon>Selenomonas</taxon>
    </lineage>
</organism>
<feature type="region of interest" description="Disordered" evidence="1">
    <location>
        <begin position="1"/>
        <end position="30"/>
    </location>
</feature>
<proteinExistence type="predicted"/>
<sequence length="42" mass="4821">MISSKIGKNNGVGPVEKSSERTMVTRNDSEHYNRRGKMLLWL</sequence>
<evidence type="ECO:0000313" key="3">
    <source>
        <dbReference type="Proteomes" id="UP000183469"/>
    </source>
</evidence>
<evidence type="ECO:0000256" key="1">
    <source>
        <dbReference type="SAM" id="MobiDB-lite"/>
    </source>
</evidence>
<reference evidence="2 3" key="1">
    <citation type="submission" date="2016-10" db="EMBL/GenBank/DDBJ databases">
        <authorList>
            <person name="de Groot N.N."/>
        </authorList>
    </citation>
    <scope>NUCLEOTIDE SEQUENCE [LARGE SCALE GENOMIC DNA]</scope>
    <source>
        <strain evidence="2 3">DSM 2872</strain>
    </source>
</reference>
<name>A0A1H4AJ03_SELRU</name>